<name>A0A975D5W3_9SPHN</name>
<evidence type="ECO:0000313" key="2">
    <source>
        <dbReference type="EMBL" id="QTH23373.1"/>
    </source>
</evidence>
<organism evidence="2 3">
    <name type="scientific">Rhizorhabdus wittichii</name>
    <dbReference type="NCBI Taxonomy" id="160791"/>
    <lineage>
        <taxon>Bacteria</taxon>
        <taxon>Pseudomonadati</taxon>
        <taxon>Pseudomonadota</taxon>
        <taxon>Alphaproteobacteria</taxon>
        <taxon>Sphingomonadales</taxon>
        <taxon>Sphingomonadaceae</taxon>
        <taxon>Rhizorhabdus</taxon>
    </lineage>
</organism>
<dbReference type="InterPro" id="IPR001753">
    <property type="entry name" value="Enoyl-CoA_hydra/iso"/>
</dbReference>
<proteinExistence type="inferred from homology"/>
<protein>
    <submittedName>
        <fullName evidence="2">Crotonase/enoyl-CoA hydratase family protein</fullName>
    </submittedName>
</protein>
<dbReference type="GO" id="GO:0003824">
    <property type="term" value="F:catalytic activity"/>
    <property type="evidence" value="ECO:0007669"/>
    <property type="project" value="UniProtKB-ARBA"/>
</dbReference>
<dbReference type="PANTHER" id="PTHR43684:SF4">
    <property type="entry name" value="ENOYL-COA HYDRATASE_ISOMERASE FAMILY PROTEIN (AFU_ORTHOLOGUE AFUA_1G01890)"/>
    <property type="match status" value="1"/>
</dbReference>
<evidence type="ECO:0000256" key="1">
    <source>
        <dbReference type="ARBA" id="ARBA00005254"/>
    </source>
</evidence>
<dbReference type="CDD" id="cd06558">
    <property type="entry name" value="crotonase-like"/>
    <property type="match status" value="1"/>
</dbReference>
<dbReference type="Proteomes" id="UP000664914">
    <property type="component" value="Chromosome"/>
</dbReference>
<dbReference type="InterPro" id="IPR014748">
    <property type="entry name" value="Enoyl-CoA_hydra_C"/>
</dbReference>
<dbReference type="Gene3D" id="1.10.12.10">
    <property type="entry name" value="Lyase 2-enoyl-coa Hydratase, Chain A, domain 2"/>
    <property type="match status" value="1"/>
</dbReference>
<reference evidence="2" key="2">
    <citation type="submission" date="2021-04" db="EMBL/GenBank/DDBJ databases">
        <title>Isolation and genomic analysis of the ibuprofen-degrading bacterium Sphingomonas strain MPO218.</title>
        <authorList>
            <person name="Aulestia M."/>
            <person name="Flores A."/>
            <person name="Mangas E.L."/>
            <person name="Perez-Pulido A.J."/>
            <person name="Santero E."/>
            <person name="Camacho E.M."/>
        </authorList>
    </citation>
    <scope>NUCLEOTIDE SEQUENCE</scope>
    <source>
        <strain evidence="2">MPO218</strain>
    </source>
</reference>
<dbReference type="NCBIfam" id="NF006109">
    <property type="entry name" value="PRK08260.1"/>
    <property type="match status" value="1"/>
</dbReference>
<dbReference type="AlphaFoldDB" id="A0A975D5W3"/>
<dbReference type="Pfam" id="PF00378">
    <property type="entry name" value="ECH_1"/>
    <property type="match status" value="2"/>
</dbReference>
<gene>
    <name evidence="2" type="ORF">HRJ34_07695</name>
</gene>
<comment type="similarity">
    <text evidence="1">Belongs to the enoyl-CoA hydratase/isomerase family.</text>
</comment>
<accession>A0A975D5W3</accession>
<dbReference type="SUPFAM" id="SSF52096">
    <property type="entry name" value="ClpP/crotonase"/>
    <property type="match status" value="1"/>
</dbReference>
<dbReference type="InterPro" id="IPR051053">
    <property type="entry name" value="ECH/Chromodomain_protein"/>
</dbReference>
<dbReference type="PANTHER" id="PTHR43684">
    <property type="match status" value="1"/>
</dbReference>
<reference evidence="2" key="1">
    <citation type="submission" date="2020-07" db="EMBL/GenBank/DDBJ databases">
        <authorList>
            <person name="Camacho E."/>
        </authorList>
    </citation>
    <scope>NUCLEOTIDE SEQUENCE</scope>
    <source>
        <strain evidence="2">MPO218</strain>
    </source>
</reference>
<evidence type="ECO:0000313" key="3">
    <source>
        <dbReference type="Proteomes" id="UP000664914"/>
    </source>
</evidence>
<sequence>MDYRTIDYAVEAGIATVTLSRPEKLNAFSYAMIDEVLDALDRIDADDDVRAAIFTGAGRAFSAGTDISDGTAVFTRDDERDALRNPDGSFAYGAEAARDGGGLIALRLFRCLKPVIAAINGPAVGIGATITLAMDIRLASEEAGIGFVFARRGIVPEAASAYFLPRIVGISQALDWCYSGKLVPAGEARAAGLVKAVHAPDELLPAARAIAREIADRTAPVAIALIRQMLWRGLGYDHPMEAHRVDSRGILARGCSADVAEGVAAFLEKRPARFADRVSTDMPDFFPWWSEPSYR</sequence>
<dbReference type="Gene3D" id="3.90.226.10">
    <property type="entry name" value="2-enoyl-CoA Hydratase, Chain A, domain 1"/>
    <property type="match status" value="1"/>
</dbReference>
<dbReference type="InterPro" id="IPR029045">
    <property type="entry name" value="ClpP/crotonase-like_dom_sf"/>
</dbReference>
<dbReference type="RefSeq" id="WP_208633762.1">
    <property type="nucleotide sequence ID" value="NZ_CP059319.1"/>
</dbReference>
<dbReference type="EMBL" id="CP059319">
    <property type="protein sequence ID" value="QTH23373.1"/>
    <property type="molecule type" value="Genomic_DNA"/>
</dbReference>